<dbReference type="Proteomes" id="UP001164374">
    <property type="component" value="Unassembled WGS sequence"/>
</dbReference>
<dbReference type="RefSeq" id="WP_260799673.1">
    <property type="nucleotide sequence ID" value="NZ_JAOCQJ010000003.1"/>
</dbReference>
<comment type="caution">
    <text evidence="2">The sequence shown here is derived from an EMBL/GenBank/DDBJ whole genome shotgun (WGS) entry which is preliminary data.</text>
</comment>
<organism evidence="2 3">
    <name type="scientific">Ralstonia mojiangensis</name>
    <dbReference type="NCBI Taxonomy" id="2953895"/>
    <lineage>
        <taxon>Bacteria</taxon>
        <taxon>Pseudomonadati</taxon>
        <taxon>Pseudomonadota</taxon>
        <taxon>Betaproteobacteria</taxon>
        <taxon>Burkholderiales</taxon>
        <taxon>Burkholderiaceae</taxon>
        <taxon>Ralstonia</taxon>
    </lineage>
</organism>
<reference evidence="2" key="1">
    <citation type="journal article" date="2023" name="Front. Microbiol.">
        <title>Ralstonia chuxiongensis sp. nov., Ralstonia mojiangensis sp. nov., and Ralstonia soli sp. nov., isolated from tobacco fields, are three novel species in the family Burkholderiaceae.</title>
        <authorList>
            <person name="Lu C.H."/>
            <person name="Zhang Y.Y."/>
            <person name="Jiang N."/>
            <person name="Chen W."/>
            <person name="Shao X."/>
            <person name="Zhao Z.M."/>
            <person name="Lu W.L."/>
            <person name="Hu X."/>
            <person name="Xi Y.X."/>
            <person name="Zou S.Y."/>
            <person name="Wei Q.J."/>
            <person name="Lin Z.L."/>
            <person name="Gong L."/>
            <person name="Gai X.T."/>
            <person name="Zhang L.Q."/>
            <person name="Li J.Y."/>
            <person name="Jin Y."/>
            <person name="Xia Z.Y."/>
        </authorList>
    </citation>
    <scope>NUCLEOTIDE SEQUENCE</scope>
    <source>
        <strain evidence="2">22TCCZM01-4</strain>
    </source>
</reference>
<name>A0AAE3LBE8_9RALS</name>
<protein>
    <submittedName>
        <fullName evidence="2">Uncharacterized protein</fullName>
    </submittedName>
</protein>
<dbReference type="AlphaFoldDB" id="A0AAE3LBE8"/>
<proteinExistence type="predicted"/>
<reference evidence="2" key="2">
    <citation type="submission" date="2023-02" db="EMBL/GenBank/DDBJ databases">
        <authorList>
            <person name="Lu C.-H."/>
        </authorList>
    </citation>
    <scope>NUCLEOTIDE SEQUENCE</scope>
    <source>
        <strain evidence="2">22TCCZM01-4</strain>
    </source>
</reference>
<gene>
    <name evidence="2" type="ORF">N5I87_12080</name>
</gene>
<evidence type="ECO:0000256" key="1">
    <source>
        <dbReference type="SAM" id="MobiDB-lite"/>
    </source>
</evidence>
<dbReference type="EMBL" id="JAOCQJ010000003">
    <property type="protein sequence ID" value="MCT7316743.1"/>
    <property type="molecule type" value="Genomic_DNA"/>
</dbReference>
<evidence type="ECO:0000313" key="2">
    <source>
        <dbReference type="EMBL" id="MCT7316743.1"/>
    </source>
</evidence>
<feature type="compositionally biased region" description="Basic and acidic residues" evidence="1">
    <location>
        <begin position="58"/>
        <end position="76"/>
    </location>
</feature>
<sequence>MTNAYVEYRPKSADQKHGVTHHVVIVNEKEVKEFKTQLEAEKWACGQGYTVHVARERHRQDRPNPAHWRKSDCKTS</sequence>
<evidence type="ECO:0000313" key="3">
    <source>
        <dbReference type="Proteomes" id="UP001164374"/>
    </source>
</evidence>
<accession>A0AAE3LBE8</accession>
<feature type="region of interest" description="Disordered" evidence="1">
    <location>
        <begin position="55"/>
        <end position="76"/>
    </location>
</feature>